<dbReference type="SMART" id="SM01217">
    <property type="entry name" value="Fn3_like"/>
    <property type="match status" value="1"/>
</dbReference>
<dbReference type="InterPro" id="IPR036962">
    <property type="entry name" value="Glyco_hydro_3_N_sf"/>
</dbReference>
<dbReference type="RefSeq" id="WP_203007701.1">
    <property type="nucleotide sequence ID" value="NZ_JADWYU010000067.1"/>
</dbReference>
<proteinExistence type="inferred from homology"/>
<dbReference type="SUPFAM" id="SSF51445">
    <property type="entry name" value="(Trans)glycosidases"/>
    <property type="match status" value="1"/>
</dbReference>
<dbReference type="Proteomes" id="UP000604475">
    <property type="component" value="Unassembled WGS sequence"/>
</dbReference>
<dbReference type="InterPro" id="IPR036881">
    <property type="entry name" value="Glyco_hydro_3_C_sf"/>
</dbReference>
<dbReference type="GO" id="GO:0004553">
    <property type="term" value="F:hydrolase activity, hydrolyzing O-glycosyl compounds"/>
    <property type="evidence" value="ECO:0007669"/>
    <property type="project" value="InterPro"/>
</dbReference>
<sequence>MLTTGKHFVGYGAAEGGLNQAVTQLGRRALVDEYAEPFRRALAEAGLAVVMNSYNEIDGVPWVADRRLLTELLRDQLGFDSIVVSDYDAVTLQTRYYRTAESPARAAPRAIGAGLDVELPGDTNVAHLVGGVEQGRLDERIVDNAVTRVLAVKARAGLIPGMTVPRSRPGTVPGTMSELAASDSGEAAAVRRAIAELGVVLLGNDGTLPLAPRTGRIVLVGPAADELRIHFWAYTSVASAEVPLGAAAMMAGEVPGLDPEAVFSDIFQLRMPGIEERFEAEARRIHPDAPTVLEALRRLEPTIGHVPLGRFDAASGPVLSQASVERAVAGADIVIAVVGERTGWVGYNTAGEGQTSVSPSLPGDQDDLVTLLAAVEKPLVTVVVTGRPLLLDTIARASNPVILAPLLGEEAGPVIADALFGVINPSGKLPSMFPRQLGQLPIYHGHHVGSGYGHPTGARHGYLDLEDGSPLYPFGHGLSHSSFDVAFDPAAASAVKKVDGCIRAPLIVSNPSALAGEVVVQLYARDEAAEVRPIRQLLAFSRLALAAGDTATVVLEALVERLFYTMPDGSRGVEAGEVTVMAGLSSVDIRCTETIMLTLGPS</sequence>
<evidence type="ECO:0000313" key="5">
    <source>
        <dbReference type="Proteomes" id="UP000604475"/>
    </source>
</evidence>
<dbReference type="Pfam" id="PF14310">
    <property type="entry name" value="Fn3-like"/>
    <property type="match status" value="1"/>
</dbReference>
<name>A0A937UUP5_9ACTN</name>
<evidence type="ECO:0000259" key="3">
    <source>
        <dbReference type="SMART" id="SM01217"/>
    </source>
</evidence>
<dbReference type="Gene3D" id="2.60.40.10">
    <property type="entry name" value="Immunoglobulins"/>
    <property type="match status" value="1"/>
</dbReference>
<dbReference type="SUPFAM" id="SSF52279">
    <property type="entry name" value="Beta-D-glucan exohydrolase, C-terminal domain"/>
    <property type="match status" value="1"/>
</dbReference>
<organism evidence="4 5">
    <name type="scientific">Frankia nepalensis</name>
    <dbReference type="NCBI Taxonomy" id="1836974"/>
    <lineage>
        <taxon>Bacteria</taxon>
        <taxon>Bacillati</taxon>
        <taxon>Actinomycetota</taxon>
        <taxon>Actinomycetes</taxon>
        <taxon>Frankiales</taxon>
        <taxon>Frankiaceae</taxon>
        <taxon>Frankia</taxon>
    </lineage>
</organism>
<dbReference type="InterPro" id="IPR026891">
    <property type="entry name" value="Fn3-like"/>
</dbReference>
<dbReference type="InterPro" id="IPR001764">
    <property type="entry name" value="Glyco_hydro_3_N"/>
</dbReference>
<dbReference type="Gene3D" id="3.20.20.300">
    <property type="entry name" value="Glycoside hydrolase, family 3, N-terminal domain"/>
    <property type="match status" value="1"/>
</dbReference>
<dbReference type="InterPro" id="IPR017853">
    <property type="entry name" value="GH"/>
</dbReference>
<dbReference type="PANTHER" id="PTHR42715">
    <property type="entry name" value="BETA-GLUCOSIDASE"/>
    <property type="match status" value="1"/>
</dbReference>
<dbReference type="AlphaFoldDB" id="A0A937UUP5"/>
<comment type="caution">
    <text evidence="4">The sequence shown here is derived from an EMBL/GenBank/DDBJ whole genome shotgun (WGS) entry which is preliminary data.</text>
</comment>
<dbReference type="InterPro" id="IPR013783">
    <property type="entry name" value="Ig-like_fold"/>
</dbReference>
<gene>
    <name evidence="4" type="ORF">I7412_35960</name>
</gene>
<reference evidence="4" key="1">
    <citation type="submission" date="2020-12" db="EMBL/GenBank/DDBJ databases">
        <title>Genomic characterization of non-nitrogen-fixing Frankia strains.</title>
        <authorList>
            <person name="Carlos-Shanley C."/>
            <person name="Guerra T."/>
            <person name="Hahn D."/>
        </authorList>
    </citation>
    <scope>NUCLEOTIDE SEQUENCE</scope>
    <source>
        <strain evidence="4">CN6</strain>
    </source>
</reference>
<keyword evidence="2 4" id="KW-0378">Hydrolase</keyword>
<feature type="domain" description="Fibronectin type III-like" evidence="3">
    <location>
        <begin position="518"/>
        <end position="586"/>
    </location>
</feature>
<dbReference type="PANTHER" id="PTHR42715:SF10">
    <property type="entry name" value="BETA-GLUCOSIDASE"/>
    <property type="match status" value="1"/>
</dbReference>
<keyword evidence="5" id="KW-1185">Reference proteome</keyword>
<dbReference type="Pfam" id="PF01915">
    <property type="entry name" value="Glyco_hydro_3_C"/>
    <property type="match status" value="1"/>
</dbReference>
<dbReference type="Gene3D" id="3.40.50.1700">
    <property type="entry name" value="Glycoside hydrolase family 3 C-terminal domain"/>
    <property type="match status" value="1"/>
</dbReference>
<dbReference type="EMBL" id="JAEACQ010000327">
    <property type="protein sequence ID" value="MBL7632460.1"/>
    <property type="molecule type" value="Genomic_DNA"/>
</dbReference>
<protein>
    <submittedName>
        <fullName evidence="4">Glycoside hydrolase family 3 C-terminal domain-containing protein</fullName>
    </submittedName>
</protein>
<comment type="similarity">
    <text evidence="1">Belongs to the glycosyl hydrolase 3 family.</text>
</comment>
<accession>A0A937UUP5</accession>
<evidence type="ECO:0000256" key="2">
    <source>
        <dbReference type="ARBA" id="ARBA00022801"/>
    </source>
</evidence>
<dbReference type="InterPro" id="IPR002772">
    <property type="entry name" value="Glyco_hydro_3_C"/>
</dbReference>
<evidence type="ECO:0000313" key="4">
    <source>
        <dbReference type="EMBL" id="MBL7632460.1"/>
    </source>
</evidence>
<evidence type="ECO:0000256" key="1">
    <source>
        <dbReference type="ARBA" id="ARBA00005336"/>
    </source>
</evidence>
<dbReference type="GO" id="GO:0005975">
    <property type="term" value="P:carbohydrate metabolic process"/>
    <property type="evidence" value="ECO:0007669"/>
    <property type="project" value="InterPro"/>
</dbReference>
<dbReference type="Pfam" id="PF00933">
    <property type="entry name" value="Glyco_hydro_3"/>
    <property type="match status" value="1"/>
</dbReference>
<dbReference type="InterPro" id="IPR050288">
    <property type="entry name" value="Cellulose_deg_GH3"/>
</dbReference>